<feature type="domain" description="PHD finger protein MALE STERILITY 1-like ubiquitin-like" evidence="1">
    <location>
        <begin position="9"/>
        <end position="74"/>
    </location>
</feature>
<keyword evidence="3" id="KW-1185">Reference proteome</keyword>
<dbReference type="AlphaFoldDB" id="A0AAD9WWF1"/>
<dbReference type="Pfam" id="PF25565">
    <property type="entry name" value="Ubiquitin_At1g33420"/>
    <property type="match status" value="1"/>
</dbReference>
<comment type="caution">
    <text evidence="2">The sequence shown here is derived from an EMBL/GenBank/DDBJ whole genome shotgun (WGS) entry which is preliminary data.</text>
</comment>
<evidence type="ECO:0000259" key="1">
    <source>
        <dbReference type="Pfam" id="PF25565"/>
    </source>
</evidence>
<dbReference type="EMBL" id="JANJYI010000006">
    <property type="protein sequence ID" value="KAK2644595.1"/>
    <property type="molecule type" value="Genomic_DNA"/>
</dbReference>
<protein>
    <recommendedName>
        <fullName evidence="1">PHD finger protein MALE STERILITY 1-like ubiquitin-like domain-containing protein</fullName>
    </recommendedName>
</protein>
<dbReference type="PANTHER" id="PTHR46201">
    <property type="entry name" value="PHD FINGER PROTEIN MALE MEIOCYTE DEATH 1-RELATED"/>
    <property type="match status" value="1"/>
</dbReference>
<gene>
    <name evidence="2" type="ORF">Ddye_019790</name>
</gene>
<proteinExistence type="predicted"/>
<accession>A0AAD9WWF1</accession>
<dbReference type="InterPro" id="IPR057765">
    <property type="entry name" value="MS1-like_ubiquitin"/>
</dbReference>
<dbReference type="PANTHER" id="PTHR46201:SF9">
    <property type="entry name" value="PHD FINGER PROTEIN MALE MEIOCYTE DEATH 1"/>
    <property type="match status" value="1"/>
</dbReference>
<dbReference type="Proteomes" id="UP001280121">
    <property type="component" value="Unassembled WGS sequence"/>
</dbReference>
<evidence type="ECO:0000313" key="3">
    <source>
        <dbReference type="Proteomes" id="UP001280121"/>
    </source>
</evidence>
<sequence>MPSFLDVEAKSTWKLALGELVKVPLHATLLELKRSAECALHDAYCIMEILVITELENMEEMEDEEVLFGVIESEDDEGEQMVACDICEPDWGCIPKQHVYRRNGFKIMIRMCGECSKLSAYVSLLKPCRWACIGFDGSFYV</sequence>
<reference evidence="2" key="1">
    <citation type="journal article" date="2023" name="Plant J.">
        <title>Genome sequences and population genomics provide insights into the demographic history, inbreeding, and mutation load of two 'living fossil' tree species of Dipteronia.</title>
        <authorList>
            <person name="Feng Y."/>
            <person name="Comes H.P."/>
            <person name="Chen J."/>
            <person name="Zhu S."/>
            <person name="Lu R."/>
            <person name="Zhang X."/>
            <person name="Li P."/>
            <person name="Qiu J."/>
            <person name="Olsen K.M."/>
            <person name="Qiu Y."/>
        </authorList>
    </citation>
    <scope>NUCLEOTIDE SEQUENCE</scope>
    <source>
        <strain evidence="2">KIB01</strain>
    </source>
</reference>
<evidence type="ECO:0000313" key="2">
    <source>
        <dbReference type="EMBL" id="KAK2644595.1"/>
    </source>
</evidence>
<organism evidence="2 3">
    <name type="scientific">Dipteronia dyeriana</name>
    <dbReference type="NCBI Taxonomy" id="168575"/>
    <lineage>
        <taxon>Eukaryota</taxon>
        <taxon>Viridiplantae</taxon>
        <taxon>Streptophyta</taxon>
        <taxon>Embryophyta</taxon>
        <taxon>Tracheophyta</taxon>
        <taxon>Spermatophyta</taxon>
        <taxon>Magnoliopsida</taxon>
        <taxon>eudicotyledons</taxon>
        <taxon>Gunneridae</taxon>
        <taxon>Pentapetalae</taxon>
        <taxon>rosids</taxon>
        <taxon>malvids</taxon>
        <taxon>Sapindales</taxon>
        <taxon>Sapindaceae</taxon>
        <taxon>Hippocastanoideae</taxon>
        <taxon>Acereae</taxon>
        <taxon>Dipteronia</taxon>
    </lineage>
</organism>
<name>A0AAD9WWF1_9ROSI</name>